<dbReference type="InterPro" id="IPR007837">
    <property type="entry name" value="DinB"/>
</dbReference>
<dbReference type="Pfam" id="PF05163">
    <property type="entry name" value="DinB"/>
    <property type="match status" value="1"/>
</dbReference>
<feature type="binding site" evidence="3">
    <location>
        <position position="138"/>
    </location>
    <ligand>
        <name>a divalent metal cation</name>
        <dbReference type="ChEBI" id="CHEBI:60240"/>
    </ligand>
</feature>
<gene>
    <name evidence="4" type="ORF">EG028_19325</name>
</gene>
<name>A0A3N4M7A0_9BACT</name>
<proteinExistence type="inferred from homology"/>
<dbReference type="SUPFAM" id="SSF109854">
    <property type="entry name" value="DinB/YfiT-like putative metalloenzymes"/>
    <property type="match status" value="1"/>
</dbReference>
<comment type="similarity">
    <text evidence="1">Belongs to the DinB family.</text>
</comment>
<evidence type="ECO:0000313" key="4">
    <source>
        <dbReference type="EMBL" id="RPD39282.1"/>
    </source>
</evidence>
<evidence type="ECO:0000256" key="2">
    <source>
        <dbReference type="ARBA" id="ARBA00022723"/>
    </source>
</evidence>
<dbReference type="InterPro" id="IPR034660">
    <property type="entry name" value="DinB/YfiT-like"/>
</dbReference>
<keyword evidence="5" id="KW-1185">Reference proteome</keyword>
<dbReference type="RefSeq" id="WP_120517924.1">
    <property type="nucleotide sequence ID" value="NZ_QXZY01000011.1"/>
</dbReference>
<organism evidence="4 5">
    <name type="scientific">Chitinophaga barathri</name>
    <dbReference type="NCBI Taxonomy" id="1647451"/>
    <lineage>
        <taxon>Bacteria</taxon>
        <taxon>Pseudomonadati</taxon>
        <taxon>Bacteroidota</taxon>
        <taxon>Chitinophagia</taxon>
        <taxon>Chitinophagales</taxon>
        <taxon>Chitinophagaceae</taxon>
        <taxon>Chitinophaga</taxon>
    </lineage>
</organism>
<evidence type="ECO:0000256" key="3">
    <source>
        <dbReference type="PIRSR" id="PIRSR607837-1"/>
    </source>
</evidence>
<feature type="binding site" evidence="3">
    <location>
        <position position="134"/>
    </location>
    <ligand>
        <name>a divalent metal cation</name>
        <dbReference type="ChEBI" id="CHEBI:60240"/>
    </ligand>
</feature>
<dbReference type="Proteomes" id="UP000279089">
    <property type="component" value="Unassembled WGS sequence"/>
</dbReference>
<sequence length="170" mass="19699">MILQAMRAEFEHEVNSTRKLLEAVPEKDINYRPSPISWTMGELAQHIATIYYWYVGTLTLEVYDLAEDRLERGDPADIQATLELFEKNVELARKSLLGITEEDLQKEWTMKSGERIIMGPMPRGIVARGFLFNHLYHHRGEMIVYLRATGNKVPGLYGPTYETNPTRKRE</sequence>
<evidence type="ECO:0000313" key="5">
    <source>
        <dbReference type="Proteomes" id="UP000279089"/>
    </source>
</evidence>
<dbReference type="Gene3D" id="1.20.120.450">
    <property type="entry name" value="dinb family like domain"/>
    <property type="match status" value="1"/>
</dbReference>
<evidence type="ECO:0000256" key="1">
    <source>
        <dbReference type="ARBA" id="ARBA00008635"/>
    </source>
</evidence>
<accession>A0A3N4M7A0</accession>
<feature type="binding site" evidence="3">
    <location>
        <position position="46"/>
    </location>
    <ligand>
        <name>a divalent metal cation</name>
        <dbReference type="ChEBI" id="CHEBI:60240"/>
    </ligand>
</feature>
<dbReference type="EMBL" id="RMBX01000011">
    <property type="protein sequence ID" value="RPD39282.1"/>
    <property type="molecule type" value="Genomic_DNA"/>
</dbReference>
<reference evidence="5" key="1">
    <citation type="submission" date="2018-11" db="EMBL/GenBank/DDBJ databases">
        <title>Chitinophaga lutea sp.nov., isolate from arsenic contaminated soil.</title>
        <authorList>
            <person name="Zong Y."/>
        </authorList>
    </citation>
    <scope>NUCLEOTIDE SEQUENCE [LARGE SCALE GENOMIC DNA]</scope>
    <source>
        <strain evidence="5">YLT18</strain>
    </source>
</reference>
<comment type="caution">
    <text evidence="4">The sequence shown here is derived from an EMBL/GenBank/DDBJ whole genome shotgun (WGS) entry which is preliminary data.</text>
</comment>
<protein>
    <submittedName>
        <fullName evidence="4">DinB family protein</fullName>
    </submittedName>
</protein>
<keyword evidence="2 3" id="KW-0479">Metal-binding</keyword>
<dbReference type="OrthoDB" id="119432at2"/>
<dbReference type="GO" id="GO:0046872">
    <property type="term" value="F:metal ion binding"/>
    <property type="evidence" value="ECO:0007669"/>
    <property type="project" value="UniProtKB-KW"/>
</dbReference>
<dbReference type="AlphaFoldDB" id="A0A3N4M7A0"/>